<dbReference type="Pfam" id="PF03107">
    <property type="entry name" value="C1_2"/>
    <property type="match status" value="8"/>
</dbReference>
<name>A0AAP0Q8C0_9ROSI</name>
<dbReference type="InterPro" id="IPR004146">
    <property type="entry name" value="DC1"/>
</dbReference>
<dbReference type="AlphaFoldDB" id="A0AAP0Q8C0"/>
<organism evidence="6 7">
    <name type="scientific">Citrus x changshan-huyou</name>
    <dbReference type="NCBI Taxonomy" id="2935761"/>
    <lineage>
        <taxon>Eukaryota</taxon>
        <taxon>Viridiplantae</taxon>
        <taxon>Streptophyta</taxon>
        <taxon>Embryophyta</taxon>
        <taxon>Tracheophyta</taxon>
        <taxon>Spermatophyta</taxon>
        <taxon>Magnoliopsida</taxon>
        <taxon>eudicotyledons</taxon>
        <taxon>Gunneridae</taxon>
        <taxon>Pentapetalae</taxon>
        <taxon>rosids</taxon>
        <taxon>malvids</taxon>
        <taxon>Sapindales</taxon>
        <taxon>Rutaceae</taxon>
        <taxon>Aurantioideae</taxon>
        <taxon>Citrus</taxon>
    </lineage>
</organism>
<protein>
    <recommendedName>
        <fullName evidence="5">Phorbol-ester/DAG-type domain-containing protein</fullName>
    </recommendedName>
</protein>
<sequence>MEIERYHIHEHPLTLCEIEGLNEPPCPVCYIRSSFDGYNCSYCKFRPEKCSVCNDKPSGSFYFCKDCWPKSPFFHIPCVEFPQKIQIALRPYCPFRFVKDHDIDESSSSDMFSFPSNKEFDCDFCNESRKGHKFRCDLCNFQICFGCADILIKYHQHREHIEHSSHRHPLILLENTSNISNAKDCKMCLEKIHGQSYYCCAPCKFYIHKSCGELLEEVKHPFHPHHYLTLQMSGPWWRYHCCACGLKFDKCLRYRCGDCKLDMHPECLSLKPTINCQGHQHDLLTLLEDMSYKSECRACGHDIKNTFYVRCVPGRLDFHVHCGPAAASLPPTVVHKNHNHPLSLVKDDSTLLECDDCEEEIDPNHPFYSCLECYPYNAHVRCVITEIQFDERGIHEHFTHHHLLALLESQRNDDMDCYICMKLIIQGHTAYGCDPCGFYLHKSCFKLPKVMCHKSHDSHYLTFENSSNSGNVVCKGCDDYLKGYRYRCGSCDFDLDLDCATIHPSINWKAGSDEECKYYDKDRKEGLRHYSHYHPLKPSAVGDYVECKLCHKNIRSSSYGCESCMFYIHKLCAELPQNVQHPFHPHRCLTLGAHYKEIYRCEACYFYVNPGVYYRCDDKYCETYFHLECVSLKPNIKYEGHQHLLILVENMSYQGKCEACHSEIVGTFFVRCVECDLNFHVQCGTVSYPSTVDHRHHHHPLTLTTHETLVKDDSILHSCGVCKGLGDPSQPSYCCVECEYYTHMRCVINEMQFNKREKVKHFSHEDHFLFLVGNKKNGGIIKCSACDKLIQTAHLAYGCDQCNYYLHKSCIELPRQIQHLFHRHPLTLQSHRDDGTKYQRCSACDKKLGGFFYQCSNCFFLDVDCALLQLGVQLEGHEYILTLFAKLRHAPECRRYLSATTGALDQNCVKCNFVVYLLRSPLPQVIECSSHHHPLTLTEKVVDDNYGTQICDICEEDRDPEVCIYYCTECDFIAEFICIISEVAVALQKQPQDILLRRINRKTTGKSLTYENLVSSSIVEEQQMYFDWWDEKELFWEWLDEDVFRPQMAGGRVSLIKTEEYKSEVIDVGDYKTIPRLAGVLKNLIDKYGDIGASCNLPQSCCNLKMRIMINLCATVHSMCDILIQDVEERFLDTWRKHFSIARRIGFEVDFLFDRLKIIEEAHKCFNDTDNQLHQFTSIDRRYDEMAEISRGIEKQKTKLDSLRWQTQQGISSIAFQRLRVDAEQLSKAREFGLKKAGMHSKLL</sequence>
<dbReference type="PANTHER" id="PTHR46288:SF27">
    <property type="entry name" value="CYSTEINE_HISTIDINE-RICH C1 DOMAIN FAMILY PROTEIN"/>
    <property type="match status" value="1"/>
</dbReference>
<accession>A0AAP0Q8C0</accession>
<dbReference type="SUPFAM" id="SSF57889">
    <property type="entry name" value="Cysteine-rich domain"/>
    <property type="match status" value="9"/>
</dbReference>
<dbReference type="SMART" id="SM00109">
    <property type="entry name" value="C1"/>
    <property type="match status" value="5"/>
</dbReference>
<keyword evidence="1" id="KW-0479">Metal-binding</keyword>
<dbReference type="PROSITE" id="PS50081">
    <property type="entry name" value="ZF_DAG_PE_2"/>
    <property type="match status" value="2"/>
</dbReference>
<evidence type="ECO:0000313" key="7">
    <source>
        <dbReference type="Proteomes" id="UP001428341"/>
    </source>
</evidence>
<dbReference type="InterPro" id="IPR001965">
    <property type="entry name" value="Znf_PHD"/>
</dbReference>
<keyword evidence="3" id="KW-0863">Zinc-finger</keyword>
<evidence type="ECO:0000313" key="6">
    <source>
        <dbReference type="EMBL" id="KAK9175235.1"/>
    </source>
</evidence>
<keyword evidence="7" id="KW-1185">Reference proteome</keyword>
<keyword evidence="4" id="KW-0862">Zinc</keyword>
<dbReference type="GO" id="GO:0008270">
    <property type="term" value="F:zinc ion binding"/>
    <property type="evidence" value="ECO:0007669"/>
    <property type="project" value="UniProtKB-KW"/>
</dbReference>
<dbReference type="EMBL" id="JBCGBO010000025">
    <property type="protein sequence ID" value="KAK9175235.1"/>
    <property type="molecule type" value="Genomic_DNA"/>
</dbReference>
<evidence type="ECO:0000256" key="4">
    <source>
        <dbReference type="ARBA" id="ARBA00022833"/>
    </source>
</evidence>
<dbReference type="PANTHER" id="PTHR46288">
    <property type="entry name" value="PHORBOL-ESTER/DAG-TYPE DOMAIN-CONTAINING PROTEIN"/>
    <property type="match status" value="1"/>
</dbReference>
<evidence type="ECO:0000259" key="5">
    <source>
        <dbReference type="PROSITE" id="PS50081"/>
    </source>
</evidence>
<feature type="domain" description="Phorbol-ester/DAG-type" evidence="5">
    <location>
        <begin position="224"/>
        <end position="276"/>
    </location>
</feature>
<evidence type="ECO:0000256" key="3">
    <source>
        <dbReference type="ARBA" id="ARBA00022771"/>
    </source>
</evidence>
<feature type="domain" description="Phorbol-ester/DAG-type" evidence="5">
    <location>
        <begin position="400"/>
        <end position="452"/>
    </location>
</feature>
<dbReference type="InterPro" id="IPR046349">
    <property type="entry name" value="C1-like_sf"/>
</dbReference>
<proteinExistence type="predicted"/>
<keyword evidence="2" id="KW-0677">Repeat</keyword>
<gene>
    <name evidence="6" type="ORF">WN944_027241</name>
</gene>
<evidence type="ECO:0000256" key="1">
    <source>
        <dbReference type="ARBA" id="ARBA00022723"/>
    </source>
</evidence>
<dbReference type="SMART" id="SM00249">
    <property type="entry name" value="PHD"/>
    <property type="match status" value="5"/>
</dbReference>
<comment type="caution">
    <text evidence="6">The sequence shown here is derived from an EMBL/GenBank/DDBJ whole genome shotgun (WGS) entry which is preliminary data.</text>
</comment>
<evidence type="ECO:0000256" key="2">
    <source>
        <dbReference type="ARBA" id="ARBA00022737"/>
    </source>
</evidence>
<dbReference type="Proteomes" id="UP001428341">
    <property type="component" value="Unassembled WGS sequence"/>
</dbReference>
<dbReference type="InterPro" id="IPR002219">
    <property type="entry name" value="PKC_DAG/PE"/>
</dbReference>
<reference evidence="6 7" key="1">
    <citation type="submission" date="2024-05" db="EMBL/GenBank/DDBJ databases">
        <title>Haplotype-resolved chromosome-level genome assembly of Huyou (Citrus changshanensis).</title>
        <authorList>
            <person name="Miao C."/>
            <person name="Chen W."/>
            <person name="Wu Y."/>
            <person name="Wang L."/>
            <person name="Zhao S."/>
            <person name="Grierson D."/>
            <person name="Xu C."/>
            <person name="Chen K."/>
        </authorList>
    </citation>
    <scope>NUCLEOTIDE SEQUENCE [LARGE SCALE GENOMIC DNA]</scope>
    <source>
        <strain evidence="6">01-14</strain>
        <tissue evidence="6">Leaf</tissue>
    </source>
</reference>